<dbReference type="Proteomes" id="UP000809789">
    <property type="component" value="Unassembled WGS sequence"/>
</dbReference>
<reference evidence="1" key="1">
    <citation type="submission" date="2021-07" db="EMBL/GenBank/DDBJ databases">
        <title>Elsinoe batatas strain:CRI-CJ2 Genome sequencing and assembly.</title>
        <authorList>
            <person name="Huang L."/>
        </authorList>
    </citation>
    <scope>NUCLEOTIDE SEQUENCE</scope>
    <source>
        <strain evidence="1">CRI-CJ2</strain>
    </source>
</reference>
<accession>A0A8K0L0S8</accession>
<proteinExistence type="predicted"/>
<evidence type="ECO:0000313" key="1">
    <source>
        <dbReference type="EMBL" id="KAG8626118.1"/>
    </source>
</evidence>
<name>A0A8K0L0S8_9PEZI</name>
<protein>
    <submittedName>
        <fullName evidence="1">Uncharacterized protein</fullName>
    </submittedName>
</protein>
<gene>
    <name evidence="1" type="ORF">KVT40_006519</name>
</gene>
<sequence length="186" mass="21063">MCIKFATYFFACSEHPSIVTQNCLNWRVCYADESSNIARIPIRNLQSQTPCPTCTGNPTASQPSVPANTPGIPPAVIGPRVLSATERFTLIEQTKKRLDPANFRSWLWTFCRNESLLRIGLIGGPRNVEEANQYAQTQELGYWQQAVQADPSRLEDAPDWVRVRVRAYRALVGQQVGQEQQRGRRR</sequence>
<dbReference type="AlphaFoldDB" id="A0A8K0L0S8"/>
<keyword evidence="2" id="KW-1185">Reference proteome</keyword>
<comment type="caution">
    <text evidence="1">The sequence shown here is derived from an EMBL/GenBank/DDBJ whole genome shotgun (WGS) entry which is preliminary data.</text>
</comment>
<organism evidence="1 2">
    <name type="scientific">Elsinoe batatas</name>
    <dbReference type="NCBI Taxonomy" id="2601811"/>
    <lineage>
        <taxon>Eukaryota</taxon>
        <taxon>Fungi</taxon>
        <taxon>Dikarya</taxon>
        <taxon>Ascomycota</taxon>
        <taxon>Pezizomycotina</taxon>
        <taxon>Dothideomycetes</taxon>
        <taxon>Dothideomycetidae</taxon>
        <taxon>Myriangiales</taxon>
        <taxon>Elsinoaceae</taxon>
        <taxon>Elsinoe</taxon>
    </lineage>
</organism>
<evidence type="ECO:0000313" key="2">
    <source>
        <dbReference type="Proteomes" id="UP000809789"/>
    </source>
</evidence>
<dbReference type="EMBL" id="JAESVG020000007">
    <property type="protein sequence ID" value="KAG8626118.1"/>
    <property type="molecule type" value="Genomic_DNA"/>
</dbReference>